<evidence type="ECO:0000313" key="3">
    <source>
        <dbReference type="Proteomes" id="UP001189429"/>
    </source>
</evidence>
<accession>A0ABN9PHK6</accession>
<comment type="caution">
    <text evidence="2">The sequence shown here is derived from an EMBL/GenBank/DDBJ whole genome shotgun (WGS) entry which is preliminary data.</text>
</comment>
<feature type="non-terminal residue" evidence="2">
    <location>
        <position position="1"/>
    </location>
</feature>
<evidence type="ECO:0008006" key="4">
    <source>
        <dbReference type="Google" id="ProtNLM"/>
    </source>
</evidence>
<proteinExistence type="predicted"/>
<organism evidence="2 3">
    <name type="scientific">Prorocentrum cordatum</name>
    <dbReference type="NCBI Taxonomy" id="2364126"/>
    <lineage>
        <taxon>Eukaryota</taxon>
        <taxon>Sar</taxon>
        <taxon>Alveolata</taxon>
        <taxon>Dinophyceae</taxon>
        <taxon>Prorocentrales</taxon>
        <taxon>Prorocentraceae</taxon>
        <taxon>Prorocentrum</taxon>
    </lineage>
</organism>
<gene>
    <name evidence="2" type="ORF">PCOR1329_LOCUS3021</name>
</gene>
<protein>
    <recommendedName>
        <fullName evidence="4">Phospholipase B-like</fullName>
    </recommendedName>
</protein>
<sequence>SVGALAEPWRPESELASAEGPRRHSLAMRSLARGLVALAVCAVCRVLGGGTATCEALAEDYRSEGCCTEDAPAPAPAAAVTQSFGLKMWADGLAASIVALLAEFQGSPELLERLVHPLDGEERISALQYEGNKWENLTFCAIFAWCTPHGPALCDMSYTQKLQTQYVLTEAFSPGGYQTLMAVMNRHQVIGELEELVTSECHDKAEQIYAALQGGAFLPENSDIWDAAAVAGVDISNCSYFAVAGARPSDPGSDWPEYGADRFNETAHVAWHWGSTPGWEGRLRQFCDFSFSLFLEDPASFAVGQAFGFRFEGHHLSANMVVTYDADGVPRVTATPLMLGAFPMASPPITDAASGSIGGLEMSGFQLHSKWVESQLLLFHLTRHLRSFFQLLTPEQQGASLIDPSYVPQTAPFKKTLPNEFQFLASMTANLTQDHVEESLEGLPHIELETTALSMEAKWHLLKAFSSYSGLLSSEVGVLYSSRVNNALADGGGRVTLAWAGGPTDDPYSVWGCFVLVGDLIVELFQTNEWSVEFNAGDMRMKANHVHTMMRDLRNAWHLDPLETHMHEGHDRRLGGDHHHDCHSGLCGDGGQGNVQTVGAAARAWTQAFESLFALLAIIWVARV</sequence>
<name>A0ABN9PHK6_9DINO</name>
<dbReference type="Pfam" id="PF12006">
    <property type="entry name" value="DUF3500"/>
    <property type="match status" value="1"/>
</dbReference>
<dbReference type="EMBL" id="CAUYUJ010000769">
    <property type="protein sequence ID" value="CAK0792448.1"/>
    <property type="molecule type" value="Genomic_DNA"/>
</dbReference>
<dbReference type="Proteomes" id="UP001189429">
    <property type="component" value="Unassembled WGS sequence"/>
</dbReference>
<keyword evidence="3" id="KW-1185">Reference proteome</keyword>
<evidence type="ECO:0000313" key="2">
    <source>
        <dbReference type="EMBL" id="CAK0792448.1"/>
    </source>
</evidence>
<dbReference type="InterPro" id="IPR021889">
    <property type="entry name" value="DUF3500"/>
</dbReference>
<reference evidence="2" key="1">
    <citation type="submission" date="2023-10" db="EMBL/GenBank/DDBJ databases">
        <authorList>
            <person name="Chen Y."/>
            <person name="Shah S."/>
            <person name="Dougan E. K."/>
            <person name="Thang M."/>
            <person name="Chan C."/>
        </authorList>
    </citation>
    <scope>NUCLEOTIDE SEQUENCE [LARGE SCALE GENOMIC DNA]</scope>
</reference>
<feature type="region of interest" description="Disordered" evidence="1">
    <location>
        <begin position="1"/>
        <end position="20"/>
    </location>
</feature>
<evidence type="ECO:0000256" key="1">
    <source>
        <dbReference type="SAM" id="MobiDB-lite"/>
    </source>
</evidence>